<keyword evidence="3" id="KW-1185">Reference proteome</keyword>
<feature type="region of interest" description="Disordered" evidence="1">
    <location>
        <begin position="1"/>
        <end position="55"/>
    </location>
</feature>
<gene>
    <name evidence="2" type="ORF">EYF80_048324</name>
</gene>
<dbReference type="Proteomes" id="UP000314294">
    <property type="component" value="Unassembled WGS sequence"/>
</dbReference>
<evidence type="ECO:0000313" key="3">
    <source>
        <dbReference type="Proteomes" id="UP000314294"/>
    </source>
</evidence>
<comment type="caution">
    <text evidence="2">The sequence shown here is derived from an EMBL/GenBank/DDBJ whole genome shotgun (WGS) entry which is preliminary data.</text>
</comment>
<sequence length="171" mass="19296">MGISWKGAANREGAGAPRGQVLAHTDEANARSHTREVQRRELPIKGPSPAPPPPTSWICYSLAERQMGFHPSHQQMRKAESCQTFSTPPLSAHQQPMNRRFSLPLPEMIRCPESPVVKRHGFIRAPGRNDDPSARLTFGERGRRLSRRRPTVLRSLLMAKQEMEAMKTNRT</sequence>
<organism evidence="2 3">
    <name type="scientific">Liparis tanakae</name>
    <name type="common">Tanaka's snailfish</name>
    <dbReference type="NCBI Taxonomy" id="230148"/>
    <lineage>
        <taxon>Eukaryota</taxon>
        <taxon>Metazoa</taxon>
        <taxon>Chordata</taxon>
        <taxon>Craniata</taxon>
        <taxon>Vertebrata</taxon>
        <taxon>Euteleostomi</taxon>
        <taxon>Actinopterygii</taxon>
        <taxon>Neopterygii</taxon>
        <taxon>Teleostei</taxon>
        <taxon>Neoteleostei</taxon>
        <taxon>Acanthomorphata</taxon>
        <taxon>Eupercaria</taxon>
        <taxon>Perciformes</taxon>
        <taxon>Cottioidei</taxon>
        <taxon>Cottales</taxon>
        <taxon>Liparidae</taxon>
        <taxon>Liparis</taxon>
    </lineage>
</organism>
<feature type="region of interest" description="Disordered" evidence="1">
    <location>
        <begin position="73"/>
        <end position="95"/>
    </location>
</feature>
<protein>
    <submittedName>
        <fullName evidence="2">Uncharacterized protein</fullName>
    </submittedName>
</protein>
<feature type="compositionally biased region" description="Basic and acidic residues" evidence="1">
    <location>
        <begin position="24"/>
        <end position="43"/>
    </location>
</feature>
<reference evidence="2 3" key="1">
    <citation type="submission" date="2019-03" db="EMBL/GenBank/DDBJ databases">
        <title>First draft genome of Liparis tanakae, snailfish: a comprehensive survey of snailfish specific genes.</title>
        <authorList>
            <person name="Kim W."/>
            <person name="Song I."/>
            <person name="Jeong J.-H."/>
            <person name="Kim D."/>
            <person name="Kim S."/>
            <person name="Ryu S."/>
            <person name="Song J.Y."/>
            <person name="Lee S.K."/>
        </authorList>
    </citation>
    <scope>NUCLEOTIDE SEQUENCE [LARGE SCALE GENOMIC DNA]</scope>
    <source>
        <tissue evidence="2">Muscle</tissue>
    </source>
</reference>
<feature type="compositionally biased region" description="Polar residues" evidence="1">
    <location>
        <begin position="81"/>
        <end position="95"/>
    </location>
</feature>
<proteinExistence type="predicted"/>
<evidence type="ECO:0000313" key="2">
    <source>
        <dbReference type="EMBL" id="TNN41518.1"/>
    </source>
</evidence>
<dbReference type="AlphaFoldDB" id="A0A4Z2FK45"/>
<dbReference type="EMBL" id="SRLO01001102">
    <property type="protein sequence ID" value="TNN41518.1"/>
    <property type="molecule type" value="Genomic_DNA"/>
</dbReference>
<feature type="compositionally biased region" description="Pro residues" evidence="1">
    <location>
        <begin position="46"/>
        <end position="55"/>
    </location>
</feature>
<accession>A0A4Z2FK45</accession>
<name>A0A4Z2FK45_9TELE</name>
<evidence type="ECO:0000256" key="1">
    <source>
        <dbReference type="SAM" id="MobiDB-lite"/>
    </source>
</evidence>